<sequence>MVVQHDEIKKLLKGNNLDSTNEWIVYGTKGERGYWIALSDRGVTLLPVAQQGNLTGEIIPFDNQKIKSIALKKSILSNKLIIVDTKNKKHVLKVATRHLGNKHHHEDFLKIIEKYKK</sequence>
<evidence type="ECO:0000313" key="2">
    <source>
        <dbReference type="EMBL" id="MBF7127712.1"/>
    </source>
</evidence>
<reference evidence="1" key="1">
    <citation type="submission" date="2019-10" db="EMBL/GenBank/DDBJ databases">
        <authorList>
            <person name="Irmler S."/>
            <person name="Berthoud H."/>
            <person name="Roetschi A."/>
            <person name="Arias E."/>
            <person name="Shani N."/>
            <person name="Wuethrich D."/>
            <person name="Bruggmann R."/>
        </authorList>
    </citation>
    <scope>NUCLEOTIDE SEQUENCE</scope>
    <source>
        <strain evidence="1">FAM13073</strain>
    </source>
</reference>
<accession>A0A512K621</accession>
<dbReference type="EMBL" id="JADOFV010000004">
    <property type="protein sequence ID" value="MBF7127712.1"/>
    <property type="molecule type" value="Genomic_DNA"/>
</dbReference>
<evidence type="ECO:0000313" key="3">
    <source>
        <dbReference type="Proteomes" id="UP000472573"/>
    </source>
</evidence>
<dbReference type="Proteomes" id="UP000743107">
    <property type="component" value="Unassembled WGS sequence"/>
</dbReference>
<evidence type="ECO:0000313" key="4">
    <source>
        <dbReference type="Proteomes" id="UP000743107"/>
    </source>
</evidence>
<dbReference type="RefSeq" id="WP_055126382.1">
    <property type="nucleotide sequence ID" value="NZ_BEWQ01000005.1"/>
</dbReference>
<dbReference type="EMBL" id="WENB01000004">
    <property type="protein sequence ID" value="KAF0413040.1"/>
    <property type="molecule type" value="Genomic_DNA"/>
</dbReference>
<reference evidence="2" key="4">
    <citation type="submission" date="2020-11" db="EMBL/GenBank/DDBJ databases">
        <title>Antibiotic susceptibility profiles of Pediococcus pentosaceus from various origins and their implications for the safety assessment of strains with food-technology applications.</title>
        <authorList>
            <person name="Shani N."/>
            <person name="Oberhaensli S."/>
            <person name="Arias E."/>
        </authorList>
    </citation>
    <scope>NUCLEOTIDE SEQUENCE</scope>
    <source>
        <strain evidence="2">FAM 19164</strain>
    </source>
</reference>
<dbReference type="AlphaFoldDB" id="A0A512K621"/>
<accession>A0A8G1E6H2</accession>
<reference evidence="3" key="3">
    <citation type="submission" date="2020-03" db="EMBL/GenBank/DDBJ databases">
        <title>SpeciesPrimer: A bioinformatics pipeline dedicated to the design of qPCR primers for the quantification of bacterial species.</title>
        <authorList>
            <person name="Dreier M."/>
            <person name="Berthoud H."/>
            <person name="Shani N."/>
            <person name="Wechsler D."/>
            <person name="Junier P."/>
        </authorList>
    </citation>
    <scope>NUCLEOTIDE SEQUENCE [LARGE SCALE GENOMIC DNA]</scope>
    <source>
        <strain evidence="3">FAM13073</strain>
    </source>
</reference>
<dbReference type="Proteomes" id="UP000472573">
    <property type="component" value="Unassembled WGS sequence"/>
</dbReference>
<keyword evidence="3" id="KW-1185">Reference proteome</keyword>
<organism evidence="2 4">
    <name type="scientific">Pediococcus pentosaceus</name>
    <dbReference type="NCBI Taxonomy" id="1255"/>
    <lineage>
        <taxon>Bacteria</taxon>
        <taxon>Bacillati</taxon>
        <taxon>Bacillota</taxon>
        <taxon>Bacilli</taxon>
        <taxon>Lactobacillales</taxon>
        <taxon>Lactobacillaceae</taxon>
        <taxon>Pediococcus</taxon>
    </lineage>
</organism>
<proteinExistence type="predicted"/>
<name>A0A512K621_PEDPE</name>
<gene>
    <name evidence="1" type="ORF">GBO79_07855</name>
    <name evidence="2" type="ORF">ITQ97_07835</name>
</gene>
<evidence type="ECO:0000313" key="1">
    <source>
        <dbReference type="EMBL" id="KAF0413040.1"/>
    </source>
</evidence>
<protein>
    <submittedName>
        <fullName evidence="2">Uncharacterized protein</fullName>
    </submittedName>
</protein>
<reference evidence="1" key="2">
    <citation type="submission" date="2019-12" db="EMBL/GenBank/DDBJ databases">
        <title>SpeciesPrimer: A bioinformatics pipeline dedicated to the design of qPCR primers for the quantification of bacterial species.</title>
        <authorList>
            <person name="Dreier M."/>
            <person name="Berthoud H."/>
            <person name="Shani N."/>
            <person name="Wechsler D."/>
            <person name="Junier P."/>
        </authorList>
    </citation>
    <scope>NUCLEOTIDE SEQUENCE</scope>
    <source>
        <strain evidence="1">FAM13073</strain>
    </source>
</reference>
<comment type="caution">
    <text evidence="2">The sequence shown here is derived from an EMBL/GenBank/DDBJ whole genome shotgun (WGS) entry which is preliminary data.</text>
</comment>